<evidence type="ECO:0000313" key="1">
    <source>
        <dbReference type="EMBL" id="KAK4030951.1"/>
    </source>
</evidence>
<gene>
    <name evidence="1" type="ORF">OUZ56_024378</name>
</gene>
<comment type="caution">
    <text evidence="1">The sequence shown here is derived from an EMBL/GenBank/DDBJ whole genome shotgun (WGS) entry which is preliminary data.</text>
</comment>
<evidence type="ECO:0000313" key="2">
    <source>
        <dbReference type="Proteomes" id="UP001234178"/>
    </source>
</evidence>
<proteinExistence type="predicted"/>
<dbReference type="EMBL" id="JAOYFB010000039">
    <property type="protein sequence ID" value="KAK4030951.1"/>
    <property type="molecule type" value="Genomic_DNA"/>
</dbReference>
<dbReference type="Proteomes" id="UP001234178">
    <property type="component" value="Unassembled WGS sequence"/>
</dbReference>
<organism evidence="1 2">
    <name type="scientific">Daphnia magna</name>
    <dbReference type="NCBI Taxonomy" id="35525"/>
    <lineage>
        <taxon>Eukaryota</taxon>
        <taxon>Metazoa</taxon>
        <taxon>Ecdysozoa</taxon>
        <taxon>Arthropoda</taxon>
        <taxon>Crustacea</taxon>
        <taxon>Branchiopoda</taxon>
        <taxon>Diplostraca</taxon>
        <taxon>Cladocera</taxon>
        <taxon>Anomopoda</taxon>
        <taxon>Daphniidae</taxon>
        <taxon>Daphnia</taxon>
    </lineage>
</organism>
<keyword evidence="2" id="KW-1185">Reference proteome</keyword>
<protein>
    <submittedName>
        <fullName evidence="1">Uncharacterized protein</fullName>
    </submittedName>
</protein>
<name>A0ABR0B0Q2_9CRUS</name>
<accession>A0ABR0B0Q2</accession>
<sequence>MKLSRRLLASATLNDEVIQKIFILSLATTLTSRALRLKPEICCDDRLEVGCDDRSKVGCENGFGHELHHDHD</sequence>
<reference evidence="1 2" key="1">
    <citation type="journal article" date="2023" name="Nucleic Acids Res.">
        <title>The hologenome of Daphnia magna reveals possible DNA methylation and microbiome-mediated evolution of the host genome.</title>
        <authorList>
            <person name="Chaturvedi A."/>
            <person name="Li X."/>
            <person name="Dhandapani V."/>
            <person name="Marshall H."/>
            <person name="Kissane S."/>
            <person name="Cuenca-Cambronero M."/>
            <person name="Asole G."/>
            <person name="Calvet F."/>
            <person name="Ruiz-Romero M."/>
            <person name="Marangio P."/>
            <person name="Guigo R."/>
            <person name="Rago D."/>
            <person name="Mirbahai L."/>
            <person name="Eastwood N."/>
            <person name="Colbourne J.K."/>
            <person name="Zhou J."/>
            <person name="Mallon E."/>
            <person name="Orsini L."/>
        </authorList>
    </citation>
    <scope>NUCLEOTIDE SEQUENCE [LARGE SCALE GENOMIC DNA]</scope>
    <source>
        <strain evidence="1">LRV0_1</strain>
    </source>
</reference>